<dbReference type="STRING" id="1917485.BOO69_16805"/>
<evidence type="ECO:0000313" key="3">
    <source>
        <dbReference type="Proteomes" id="UP000181897"/>
    </source>
</evidence>
<dbReference type="EMBL" id="CP018076">
    <property type="protein sequence ID" value="APE44878.1"/>
    <property type="molecule type" value="Genomic_DNA"/>
</dbReference>
<reference evidence="2 3" key="1">
    <citation type="submission" date="2016-11" db="EMBL/GenBank/DDBJ databases">
        <title>Complete genome sequence of Sulfitobacter sp. AM1-D1, a toxic bacteria associated with marine dinoflagellate Alexandrium minutum in East China Sea.</title>
        <authorList>
            <person name="Yang Q."/>
            <person name="Zhang X."/>
            <person name="Tian X."/>
        </authorList>
    </citation>
    <scope>NUCLEOTIDE SEQUENCE [LARGE SCALE GENOMIC DNA]</scope>
    <source>
        <strain evidence="2 3">AM1-D1</strain>
    </source>
</reference>
<accession>A0A1J0WL28</accession>
<keyword evidence="3" id="KW-1185">Reference proteome</keyword>
<dbReference type="Gene3D" id="3.40.50.410">
    <property type="entry name" value="von Willebrand factor, type A domain"/>
    <property type="match status" value="1"/>
</dbReference>
<feature type="signal peptide" evidence="1">
    <location>
        <begin position="1"/>
        <end position="22"/>
    </location>
</feature>
<organism evidence="2 3">
    <name type="scientific">Sulfitobacter alexandrii</name>
    <dbReference type="NCBI Taxonomy" id="1917485"/>
    <lineage>
        <taxon>Bacteria</taxon>
        <taxon>Pseudomonadati</taxon>
        <taxon>Pseudomonadota</taxon>
        <taxon>Alphaproteobacteria</taxon>
        <taxon>Rhodobacterales</taxon>
        <taxon>Roseobacteraceae</taxon>
        <taxon>Sulfitobacter</taxon>
    </lineage>
</organism>
<sequence length="272" mass="29642">MIDRLRLIPGLLAVVLALTAGAGRPADAQTVEVDLELVLMVDVSRSMSQAELELQRRGYAEALGSTEVFAAVQSGLLQNVALTYVEWAGTQQVVVDWRVVTTRQDLQDFARQLTTKQDPGLRRTSISGALAFGASMIERNQYAGLRRVIDISGDGPNNLGPGVTFARDDVLARGITINGLPLMTDDGAYSQFNLPDLDVYYQSCVIGGPGAFVIPVVQWSDFGDAVKRKLVLEIAGYEPDPQVIPAQARDPRDCRVGEKIWEDFFGSRGFLP</sequence>
<dbReference type="InterPro" id="IPR010607">
    <property type="entry name" value="DUF1194"/>
</dbReference>
<dbReference type="InterPro" id="IPR036465">
    <property type="entry name" value="vWFA_dom_sf"/>
</dbReference>
<dbReference type="SUPFAM" id="SSF53300">
    <property type="entry name" value="vWA-like"/>
    <property type="match status" value="1"/>
</dbReference>
<keyword evidence="1" id="KW-0732">Signal</keyword>
<dbReference type="Pfam" id="PF06707">
    <property type="entry name" value="DUF1194"/>
    <property type="match status" value="1"/>
</dbReference>
<name>A0A1J0WL28_9RHOB</name>
<evidence type="ECO:0000256" key="1">
    <source>
        <dbReference type="SAM" id="SignalP"/>
    </source>
</evidence>
<protein>
    <recommendedName>
        <fullName evidence="4">DUF1194 domain-containing protein</fullName>
    </recommendedName>
</protein>
<dbReference type="KEGG" id="suam:BOO69_16805"/>
<evidence type="ECO:0000313" key="2">
    <source>
        <dbReference type="EMBL" id="APE44878.1"/>
    </source>
</evidence>
<proteinExistence type="predicted"/>
<gene>
    <name evidence="2" type="ORF">BOO69_16805</name>
</gene>
<dbReference type="RefSeq" id="WP_071973224.1">
    <property type="nucleotide sequence ID" value="NZ_CP018076.1"/>
</dbReference>
<evidence type="ECO:0008006" key="4">
    <source>
        <dbReference type="Google" id="ProtNLM"/>
    </source>
</evidence>
<dbReference type="AlphaFoldDB" id="A0A1J0WL28"/>
<dbReference type="OrthoDB" id="9792179at2"/>
<dbReference type="Proteomes" id="UP000181897">
    <property type="component" value="Chromosome"/>
</dbReference>
<feature type="chain" id="PRO_5012972594" description="DUF1194 domain-containing protein" evidence="1">
    <location>
        <begin position="23"/>
        <end position="272"/>
    </location>
</feature>